<dbReference type="SUPFAM" id="SSF52266">
    <property type="entry name" value="SGNH hydrolase"/>
    <property type="match status" value="1"/>
</dbReference>
<keyword evidence="11" id="KW-1185">Reference proteome</keyword>
<keyword evidence="2" id="KW-1003">Cell membrane</keyword>
<name>A0A6C2CBF2_9LACO</name>
<protein>
    <submittedName>
        <fullName evidence="10">Acetyltransferase</fullName>
    </submittedName>
</protein>
<dbReference type="InterPro" id="IPR002656">
    <property type="entry name" value="Acyl_transf_3_dom"/>
</dbReference>
<evidence type="ECO:0000256" key="6">
    <source>
        <dbReference type="ARBA" id="ARBA00023136"/>
    </source>
</evidence>
<feature type="transmembrane region" description="Helical" evidence="8">
    <location>
        <begin position="143"/>
        <end position="165"/>
    </location>
</feature>
<feature type="transmembrane region" description="Helical" evidence="8">
    <location>
        <begin position="209"/>
        <end position="227"/>
    </location>
</feature>
<evidence type="ECO:0000256" key="5">
    <source>
        <dbReference type="ARBA" id="ARBA00022989"/>
    </source>
</evidence>
<feature type="domain" description="Acyltransferase 3" evidence="9">
    <location>
        <begin position="13"/>
        <end position="343"/>
    </location>
</feature>
<comment type="subcellular location">
    <subcellularLocation>
        <location evidence="1">Cell membrane</location>
        <topology evidence="1">Multi-pass membrane protein</topology>
    </subcellularLocation>
</comment>
<dbReference type="Proteomes" id="UP000371977">
    <property type="component" value="Unassembled WGS sequence"/>
</dbReference>
<feature type="transmembrane region" description="Helical" evidence="8">
    <location>
        <begin position="263"/>
        <end position="286"/>
    </location>
</feature>
<sequence>MNKQRLAGSRYITGFDGMRTLAVLGVIIYHLSPTTLPGGYLGVVIFFVLTGYLITDLLKQEQEQYTKINLRQFYQRRIRRLFPLLIFVLTTSTLYIVAFQQNLLTHLRGAVLSSAFYVNNIWQILQGSSYFDRFGNESPFKHIWALSIEGQFYLLWPLIFVGLTYLVKKARIVFRILIGLSIISALAMAVLYHPGTDPSRVYYGTDTRAFSLLLGAALAFIWPSTKLKVGIPAGNRKMLDRVGMVSLGLIILSYLVANDAQPLVYQGGMYLFTIIVTSLTMLVVHPASRMNRLLTGSFFKYIGSRSYGIYLWQFPIMIFYEAKIDVGNHPFFHALLELAIILLASELSYRLIERPSARLSLGEWWQNTRSAYRHPARTGINLKVYGWSGLIVSMLIIIALPATGNQKPSASKLQSKIKANSQLIKKHADVQSSTSSQDSAAIQQTAQKFGLTTRQVSAAQNKDVTAIGDSVVLASAQQLQTVFPKMNINAEVGRQIYGSYDVLTDLVQTKKLDDTVLVSLGTNGAWTSEQFDRFMTLVGSKRQVYWVNVHAPAQRWQNQVNQALIDASKQYKNLHVINWNQASVQHAEWFYADQVHPNGAGEIVYTKVVTNAIVPK</sequence>
<dbReference type="CDD" id="cd01840">
    <property type="entry name" value="SGNH_hydrolase_yrhL_like"/>
    <property type="match status" value="1"/>
</dbReference>
<feature type="transmembrane region" description="Helical" evidence="8">
    <location>
        <begin position="172"/>
        <end position="193"/>
    </location>
</feature>
<evidence type="ECO:0000256" key="3">
    <source>
        <dbReference type="ARBA" id="ARBA00022679"/>
    </source>
</evidence>
<reference evidence="10 11" key="1">
    <citation type="submission" date="2019-01" db="EMBL/GenBank/DDBJ databases">
        <title>Weissella sp. nov., a novel lactic acid bacterium isolated from animal feces.</title>
        <authorList>
            <person name="Wang L.-T."/>
        </authorList>
    </citation>
    <scope>NUCLEOTIDE SEQUENCE [LARGE SCALE GENOMIC DNA]</scope>
    <source>
        <strain evidence="10 11">8H-2</strain>
    </source>
</reference>
<comment type="caution">
    <text evidence="10">The sequence shown here is derived from an EMBL/GenBank/DDBJ whole genome shotgun (WGS) entry which is preliminary data.</text>
</comment>
<organism evidence="10 11">
    <name type="scientific">Weissella muntiaci</name>
    <dbReference type="NCBI Taxonomy" id="2508881"/>
    <lineage>
        <taxon>Bacteria</taxon>
        <taxon>Bacillati</taxon>
        <taxon>Bacillota</taxon>
        <taxon>Bacilli</taxon>
        <taxon>Lactobacillales</taxon>
        <taxon>Lactobacillaceae</taxon>
        <taxon>Weissella</taxon>
    </lineage>
</organism>
<dbReference type="InterPro" id="IPR050879">
    <property type="entry name" value="Acyltransferase_3"/>
</dbReference>
<dbReference type="AlphaFoldDB" id="A0A6C2CBF2"/>
<dbReference type="OrthoDB" id="9796461at2"/>
<dbReference type="GO" id="GO:0016747">
    <property type="term" value="F:acyltransferase activity, transferring groups other than amino-acyl groups"/>
    <property type="evidence" value="ECO:0007669"/>
    <property type="project" value="InterPro"/>
</dbReference>
<keyword evidence="3 10" id="KW-0808">Transferase</keyword>
<dbReference type="RefSeq" id="WP_148621738.1">
    <property type="nucleotide sequence ID" value="NZ_SDGZ01000004.1"/>
</dbReference>
<evidence type="ECO:0000256" key="8">
    <source>
        <dbReference type="SAM" id="Phobius"/>
    </source>
</evidence>
<dbReference type="PANTHER" id="PTHR23028:SF53">
    <property type="entry name" value="ACYL_TRANSF_3 DOMAIN-CONTAINING PROTEIN"/>
    <property type="match status" value="1"/>
</dbReference>
<dbReference type="EMBL" id="SDGZ01000004">
    <property type="protein sequence ID" value="TYC50829.1"/>
    <property type="molecule type" value="Genomic_DNA"/>
</dbReference>
<keyword evidence="5 8" id="KW-1133">Transmembrane helix</keyword>
<feature type="transmembrane region" description="Helical" evidence="8">
    <location>
        <begin position="12"/>
        <end position="32"/>
    </location>
</feature>
<proteinExistence type="predicted"/>
<keyword evidence="6 8" id="KW-0472">Membrane</keyword>
<evidence type="ECO:0000256" key="2">
    <source>
        <dbReference type="ARBA" id="ARBA00022475"/>
    </source>
</evidence>
<dbReference type="GO" id="GO:0005886">
    <property type="term" value="C:plasma membrane"/>
    <property type="evidence" value="ECO:0007669"/>
    <property type="project" value="UniProtKB-SubCell"/>
</dbReference>
<keyword evidence="4 8" id="KW-0812">Transmembrane</keyword>
<feature type="transmembrane region" description="Helical" evidence="8">
    <location>
        <begin position="384"/>
        <end position="404"/>
    </location>
</feature>
<feature type="transmembrane region" description="Helical" evidence="8">
    <location>
        <begin position="78"/>
        <end position="98"/>
    </location>
</feature>
<evidence type="ECO:0000313" key="11">
    <source>
        <dbReference type="Proteomes" id="UP000371977"/>
    </source>
</evidence>
<dbReference type="Pfam" id="PF01757">
    <property type="entry name" value="Acyl_transf_3"/>
    <property type="match status" value="1"/>
</dbReference>
<keyword evidence="7" id="KW-0012">Acyltransferase</keyword>
<gene>
    <name evidence="10" type="ORF">ESZ50_01015</name>
</gene>
<feature type="transmembrane region" description="Helical" evidence="8">
    <location>
        <begin position="298"/>
        <end position="320"/>
    </location>
</feature>
<feature type="transmembrane region" description="Helical" evidence="8">
    <location>
        <begin position="38"/>
        <end position="58"/>
    </location>
</feature>
<dbReference type="InterPro" id="IPR036514">
    <property type="entry name" value="SGNH_hydro_sf"/>
</dbReference>
<accession>A0A6C2CBF2</accession>
<evidence type="ECO:0000259" key="9">
    <source>
        <dbReference type="Pfam" id="PF01757"/>
    </source>
</evidence>
<dbReference type="PANTHER" id="PTHR23028">
    <property type="entry name" value="ACETYLTRANSFERASE"/>
    <property type="match status" value="1"/>
</dbReference>
<evidence type="ECO:0000256" key="1">
    <source>
        <dbReference type="ARBA" id="ARBA00004651"/>
    </source>
</evidence>
<feature type="transmembrane region" description="Helical" evidence="8">
    <location>
        <begin position="332"/>
        <end position="352"/>
    </location>
</feature>
<evidence type="ECO:0000313" key="10">
    <source>
        <dbReference type="EMBL" id="TYC50829.1"/>
    </source>
</evidence>
<dbReference type="GO" id="GO:0009103">
    <property type="term" value="P:lipopolysaccharide biosynthetic process"/>
    <property type="evidence" value="ECO:0007669"/>
    <property type="project" value="TreeGrafter"/>
</dbReference>
<feature type="transmembrane region" description="Helical" evidence="8">
    <location>
        <begin position="239"/>
        <end position="257"/>
    </location>
</feature>
<evidence type="ECO:0000256" key="7">
    <source>
        <dbReference type="ARBA" id="ARBA00023315"/>
    </source>
</evidence>
<dbReference type="Gene3D" id="3.40.50.1110">
    <property type="entry name" value="SGNH hydrolase"/>
    <property type="match status" value="1"/>
</dbReference>
<evidence type="ECO:0000256" key="4">
    <source>
        <dbReference type="ARBA" id="ARBA00022692"/>
    </source>
</evidence>